<dbReference type="AlphaFoldDB" id="B0LU64"/>
<evidence type="ECO:0000256" key="1">
    <source>
        <dbReference type="SAM" id="MobiDB-lite"/>
    </source>
</evidence>
<gene>
    <name evidence="2" type="ORF">pSHK1.76</name>
</gene>
<reference evidence="2" key="1">
    <citation type="journal article" date="2011" name="Acta Biochim. Biophys. Sin.">
        <title>Characterization of the multiple CRISPR loci on Streptomyces linear plasmid pSHK1.</title>
        <authorList>
            <person name="Guo P."/>
            <person name="Cheng Q."/>
            <person name="Xie P."/>
            <person name="Fan Y."/>
            <person name="Jiang W."/>
            <person name="Qin Z."/>
        </authorList>
    </citation>
    <scope>NUCLEOTIDE SEQUENCE</scope>
    <source>
        <strain evidence="2">HK1</strain>
        <plasmid evidence="2">pSHK1</plasmid>
    </source>
</reference>
<evidence type="ECO:0000313" key="2">
    <source>
        <dbReference type="EMBL" id="ABY83545.1"/>
    </source>
</evidence>
<name>B0LU64_9ACTN</name>
<dbReference type="EMBL" id="EU372836">
    <property type="protein sequence ID" value="ABY83545.1"/>
    <property type="molecule type" value="Genomic_DNA"/>
</dbReference>
<proteinExistence type="predicted"/>
<dbReference type="AntiFam" id="ANF00057">
    <property type="entry name" value="Translation of E. coli type CRISPR repeat"/>
</dbReference>
<protein>
    <submittedName>
        <fullName evidence="2">Uncharacterized protein</fullName>
    </submittedName>
</protein>
<organism evidence="2">
    <name type="scientific">Streptomyces sp. HK1</name>
    <dbReference type="NCBI Taxonomy" id="405041"/>
    <lineage>
        <taxon>Bacteria</taxon>
        <taxon>Bacillati</taxon>
        <taxon>Actinomycetota</taxon>
        <taxon>Actinomycetes</taxon>
        <taxon>Kitasatosporales</taxon>
        <taxon>Streptomycetaceae</taxon>
        <taxon>Streptomyces</taxon>
    </lineage>
</organism>
<feature type="compositionally biased region" description="Low complexity" evidence="1">
    <location>
        <begin position="110"/>
        <end position="127"/>
    </location>
</feature>
<feature type="region of interest" description="Disordered" evidence="1">
    <location>
        <begin position="72"/>
        <end position="127"/>
    </location>
</feature>
<sequence>MFRTWGSPRPVAPCRPRTRGDVPKQAAGVPWRQRSAPHPRGCSRFFLGRPADSAVGPAPAGMLRSMTRVLFSHRGRPRTRGDAPETSTVPSGSSVSAPHPRGCSGRGRYPAAAAAVGPAPAGMLRWR</sequence>
<keyword evidence="2" id="KW-0614">Plasmid</keyword>
<feature type="region of interest" description="Disordered" evidence="1">
    <location>
        <begin position="1"/>
        <end position="44"/>
    </location>
</feature>
<geneLocation type="plasmid" evidence="2">
    <name>pSHK1</name>
</geneLocation>
<feature type="compositionally biased region" description="Polar residues" evidence="1">
    <location>
        <begin position="85"/>
        <end position="96"/>
    </location>
</feature>
<accession>B0LU64</accession>